<dbReference type="SMART" id="SM00382">
    <property type="entry name" value="AAA"/>
    <property type="match status" value="1"/>
</dbReference>
<keyword evidence="18" id="KW-1185">Reference proteome</keyword>
<dbReference type="Gene3D" id="3.40.50.300">
    <property type="entry name" value="P-loop containing nucleotide triphosphate hydrolases"/>
    <property type="match status" value="1"/>
</dbReference>
<dbReference type="GO" id="GO:0008237">
    <property type="term" value="F:metallopeptidase activity"/>
    <property type="evidence" value="ECO:0007669"/>
    <property type="project" value="UniProtKB-KW"/>
</dbReference>
<dbReference type="InterPro" id="IPR027417">
    <property type="entry name" value="P-loop_NTPase"/>
</dbReference>
<dbReference type="SUPFAM" id="SSF140990">
    <property type="entry name" value="FtsH protease domain-like"/>
    <property type="match status" value="1"/>
</dbReference>
<evidence type="ECO:0000256" key="15">
    <source>
        <dbReference type="RuleBase" id="RU003651"/>
    </source>
</evidence>
<comment type="subunit">
    <text evidence="14">Homohexamer.</text>
</comment>
<keyword evidence="9 14" id="KW-0862">Zinc</keyword>
<dbReference type="InterPro" id="IPR037219">
    <property type="entry name" value="Peptidase_M41-like"/>
</dbReference>
<name>A0ABS7F5H9_9PROT</name>
<keyword evidence="3 14" id="KW-1003">Cell membrane</keyword>
<evidence type="ECO:0000256" key="2">
    <source>
        <dbReference type="ARBA" id="ARBA00010044"/>
    </source>
</evidence>
<evidence type="ECO:0000313" key="18">
    <source>
        <dbReference type="Proteomes" id="UP001519924"/>
    </source>
</evidence>
<dbReference type="InterPro" id="IPR011546">
    <property type="entry name" value="Pept_M41_FtsH_extracell"/>
</dbReference>
<keyword evidence="4 14" id="KW-0645">Protease</keyword>
<dbReference type="InterPro" id="IPR003959">
    <property type="entry name" value="ATPase_AAA_core"/>
</dbReference>
<dbReference type="CDD" id="cd19501">
    <property type="entry name" value="RecA-like_FtsH"/>
    <property type="match status" value="1"/>
</dbReference>
<feature type="binding site" evidence="14">
    <location>
        <position position="423"/>
    </location>
    <ligand>
        <name>Zn(2+)</name>
        <dbReference type="ChEBI" id="CHEBI:29105"/>
        <note>catalytic</note>
    </ligand>
</feature>
<dbReference type="NCBIfam" id="TIGR01241">
    <property type="entry name" value="FtsH_fam"/>
    <property type="match status" value="1"/>
</dbReference>
<organism evidence="17 18">
    <name type="scientific">Caldovatus aquaticus</name>
    <dbReference type="NCBI Taxonomy" id="2865671"/>
    <lineage>
        <taxon>Bacteria</taxon>
        <taxon>Pseudomonadati</taxon>
        <taxon>Pseudomonadota</taxon>
        <taxon>Alphaproteobacteria</taxon>
        <taxon>Acetobacterales</taxon>
        <taxon>Roseomonadaceae</taxon>
        <taxon>Caldovatus</taxon>
    </lineage>
</organism>
<dbReference type="RefSeq" id="WP_220117964.1">
    <property type="nucleotide sequence ID" value="NZ_JAHZUY010000033.1"/>
</dbReference>
<evidence type="ECO:0000256" key="8">
    <source>
        <dbReference type="ARBA" id="ARBA00022801"/>
    </source>
</evidence>
<comment type="similarity">
    <text evidence="14">In the central section; belongs to the AAA ATPase family.</text>
</comment>
<evidence type="ECO:0000256" key="6">
    <source>
        <dbReference type="ARBA" id="ARBA00022723"/>
    </source>
</evidence>
<dbReference type="SUPFAM" id="SSF52540">
    <property type="entry name" value="P-loop containing nucleoside triphosphate hydrolases"/>
    <property type="match status" value="1"/>
</dbReference>
<keyword evidence="7 14" id="KW-0547">Nucleotide-binding</keyword>
<evidence type="ECO:0000256" key="7">
    <source>
        <dbReference type="ARBA" id="ARBA00022741"/>
    </source>
</evidence>
<evidence type="ECO:0000256" key="5">
    <source>
        <dbReference type="ARBA" id="ARBA00022692"/>
    </source>
</evidence>
<comment type="similarity">
    <text evidence="15">Belongs to the AAA ATPase family.</text>
</comment>
<evidence type="ECO:0000256" key="14">
    <source>
        <dbReference type="HAMAP-Rule" id="MF_01458"/>
    </source>
</evidence>
<evidence type="ECO:0000256" key="4">
    <source>
        <dbReference type="ARBA" id="ARBA00022670"/>
    </source>
</evidence>
<protein>
    <recommendedName>
        <fullName evidence="14">ATP-dependent zinc metalloprotease FtsH</fullName>
        <ecNumber evidence="14">3.4.24.-</ecNumber>
    </recommendedName>
</protein>
<keyword evidence="12 14" id="KW-0482">Metalloprotease</keyword>
<comment type="caution">
    <text evidence="14">Lacks conserved residue(s) required for the propagation of feature annotation.</text>
</comment>
<dbReference type="Pfam" id="PF01434">
    <property type="entry name" value="Peptidase_M41"/>
    <property type="match status" value="1"/>
</dbReference>
<comment type="similarity">
    <text evidence="2 14">In the C-terminal section; belongs to the peptidase M41 family.</text>
</comment>
<dbReference type="HAMAP" id="MF_01458">
    <property type="entry name" value="FtsH"/>
    <property type="match status" value="1"/>
</dbReference>
<comment type="function">
    <text evidence="14">Acts as a processive, ATP-dependent zinc metallopeptidase for both cytoplasmic and membrane proteins. Plays a role in the quality control of integral membrane proteins.</text>
</comment>
<dbReference type="PANTHER" id="PTHR23076:SF97">
    <property type="entry name" value="ATP-DEPENDENT ZINC METALLOPROTEASE YME1L1"/>
    <property type="match status" value="1"/>
</dbReference>
<comment type="caution">
    <text evidence="17">The sequence shown here is derived from an EMBL/GenBank/DDBJ whole genome shotgun (WGS) entry which is preliminary data.</text>
</comment>
<sequence>MTEKGKFNLWYWVAALFGLLAIQYLVTLGQQVAPIPYSEFQRLLREGKVAEVGVSDRFIQGVLKEPLPGGQTRFATTRVEREIAEELDRYGVRYTGQIESTLVRDILSWVVPMALFVGVWFWLGRRLLGAQGGLMQIGKSKAKVYVEADTGVTFADVAGVDEAKEELREIVDFLKDPERYSRLGGRMPKGVLLVGPPGTGKTLLAKAVAGEAKVPFFSISGSEFVEMFVGVGAARVRDLFEQARARAPAIIFIDELDALGRARGIPGPYGGGHQEAEQTLNQLLTEMDGFDSRSGLIILAATNRPEILDPALLRAGRFDRQVLVDRPDKKGRVQILKVHMRKVKLAPDVDAEQVAALTPGFTGADLANLVNEAALLATRRGADAVTMQDFTNAIERIVAGLEKRNRLLNPREREIVAHHEMGHALVALSLPGVDPVHKVSIIPRGIGALGYTIQRPTEDRFLMTREELEHKMMVLLGGRAAELLVFNHLSTGAADDLQRVTDIARAMVTRYGMSERLGSVAYERDPRTFLAGPNALPFGPRERDFGEETGNAIDAEVRAIVDRMLERTLSILRERREALERGARLLLEKETLDEADLAQLVDRGPGPAAERRAAE</sequence>
<feature type="binding site" evidence="14">
    <location>
        <position position="419"/>
    </location>
    <ligand>
        <name>Zn(2+)</name>
        <dbReference type="ChEBI" id="CHEBI:29105"/>
        <note>catalytic</note>
    </ligand>
</feature>
<keyword evidence="5 14" id="KW-0812">Transmembrane</keyword>
<evidence type="ECO:0000313" key="17">
    <source>
        <dbReference type="EMBL" id="MBW8270217.1"/>
    </source>
</evidence>
<keyword evidence="8 14" id="KW-0378">Hydrolase</keyword>
<evidence type="ECO:0000256" key="12">
    <source>
        <dbReference type="ARBA" id="ARBA00023049"/>
    </source>
</evidence>
<dbReference type="InterPro" id="IPR041569">
    <property type="entry name" value="AAA_lid_3"/>
</dbReference>
<dbReference type="Gene3D" id="3.30.720.210">
    <property type="match status" value="1"/>
</dbReference>
<dbReference type="EMBL" id="JAHZUY010000033">
    <property type="protein sequence ID" value="MBW8270217.1"/>
    <property type="molecule type" value="Genomic_DNA"/>
</dbReference>
<comment type="subcellular location">
    <subcellularLocation>
        <location evidence="14">Cell membrane</location>
        <topology evidence="14">Multi-pass membrane protein</topology>
        <orientation evidence="14">Cytoplasmic side</orientation>
    </subcellularLocation>
    <subcellularLocation>
        <location evidence="1">Membrane</location>
    </subcellularLocation>
</comment>
<dbReference type="Gene3D" id="1.10.8.60">
    <property type="match status" value="1"/>
</dbReference>
<dbReference type="Proteomes" id="UP001519924">
    <property type="component" value="Unassembled WGS sequence"/>
</dbReference>
<dbReference type="InterPro" id="IPR003593">
    <property type="entry name" value="AAA+_ATPase"/>
</dbReference>
<keyword evidence="10 14" id="KW-0067">ATP-binding</keyword>
<keyword evidence="13 14" id="KW-0472">Membrane</keyword>
<evidence type="ECO:0000256" key="1">
    <source>
        <dbReference type="ARBA" id="ARBA00004370"/>
    </source>
</evidence>
<gene>
    <name evidence="14 17" type="primary">ftsH</name>
    <name evidence="17" type="ORF">K1J50_12050</name>
</gene>
<dbReference type="Pfam" id="PF00004">
    <property type="entry name" value="AAA"/>
    <property type="match status" value="1"/>
</dbReference>
<dbReference type="EC" id="3.4.24.-" evidence="14"/>
<keyword evidence="6 14" id="KW-0479">Metal-binding</keyword>
<dbReference type="PANTHER" id="PTHR23076">
    <property type="entry name" value="METALLOPROTEASE M41 FTSH"/>
    <property type="match status" value="1"/>
</dbReference>
<evidence type="ECO:0000256" key="9">
    <source>
        <dbReference type="ARBA" id="ARBA00022833"/>
    </source>
</evidence>
<dbReference type="PROSITE" id="PS00674">
    <property type="entry name" value="AAA"/>
    <property type="match status" value="1"/>
</dbReference>
<feature type="domain" description="AAA+ ATPase" evidence="16">
    <location>
        <begin position="187"/>
        <end position="328"/>
    </location>
</feature>
<feature type="binding site" evidence="14">
    <location>
        <position position="496"/>
    </location>
    <ligand>
        <name>Zn(2+)</name>
        <dbReference type="ChEBI" id="CHEBI:29105"/>
        <note>catalytic</note>
    </ligand>
</feature>
<feature type="active site" evidence="14">
    <location>
        <position position="420"/>
    </location>
</feature>
<evidence type="ECO:0000256" key="3">
    <source>
        <dbReference type="ARBA" id="ARBA00022475"/>
    </source>
</evidence>
<keyword evidence="11 14" id="KW-1133">Transmembrane helix</keyword>
<dbReference type="InterPro" id="IPR005936">
    <property type="entry name" value="FtsH"/>
</dbReference>
<comment type="cofactor">
    <cofactor evidence="14">
        <name>Zn(2+)</name>
        <dbReference type="ChEBI" id="CHEBI:29105"/>
    </cofactor>
    <text evidence="14">Binds 1 zinc ion per subunit.</text>
</comment>
<feature type="transmembrane region" description="Helical" evidence="14">
    <location>
        <begin position="7"/>
        <end position="26"/>
    </location>
</feature>
<evidence type="ECO:0000256" key="10">
    <source>
        <dbReference type="ARBA" id="ARBA00022840"/>
    </source>
</evidence>
<dbReference type="Gene3D" id="1.20.58.760">
    <property type="entry name" value="Peptidase M41"/>
    <property type="match status" value="1"/>
</dbReference>
<evidence type="ECO:0000259" key="16">
    <source>
        <dbReference type="SMART" id="SM00382"/>
    </source>
</evidence>
<dbReference type="InterPro" id="IPR000642">
    <property type="entry name" value="Peptidase_M41"/>
</dbReference>
<evidence type="ECO:0000256" key="13">
    <source>
        <dbReference type="ARBA" id="ARBA00023136"/>
    </source>
</evidence>
<dbReference type="InterPro" id="IPR003960">
    <property type="entry name" value="ATPase_AAA_CS"/>
</dbReference>
<proteinExistence type="inferred from homology"/>
<evidence type="ECO:0000256" key="11">
    <source>
        <dbReference type="ARBA" id="ARBA00022989"/>
    </source>
</evidence>
<dbReference type="Pfam" id="PF17862">
    <property type="entry name" value="AAA_lid_3"/>
    <property type="match status" value="1"/>
</dbReference>
<accession>A0ABS7F5H9</accession>
<reference evidence="17 18" key="1">
    <citation type="submission" date="2021-08" db="EMBL/GenBank/DDBJ databases">
        <title>Caldovatus sediminis gen. nov., sp. nov., a moderately thermophilic bacterium isolated from a hot spring.</title>
        <authorList>
            <person name="Hu C.-J."/>
            <person name="Li W.-J."/>
            <person name="Xian W.-D."/>
        </authorList>
    </citation>
    <scope>NUCLEOTIDE SEQUENCE [LARGE SCALE GENOMIC DNA]</scope>
    <source>
        <strain evidence="17 18">SYSU G05006</strain>
    </source>
</reference>
<feature type="binding site" evidence="14">
    <location>
        <begin position="195"/>
        <end position="202"/>
    </location>
    <ligand>
        <name>ATP</name>
        <dbReference type="ChEBI" id="CHEBI:30616"/>
    </ligand>
</feature>
<dbReference type="Pfam" id="PF06480">
    <property type="entry name" value="FtsH_ext"/>
    <property type="match status" value="1"/>
</dbReference>